<organism evidence="4 5">
    <name type="scientific">Linum tenue</name>
    <dbReference type="NCBI Taxonomy" id="586396"/>
    <lineage>
        <taxon>Eukaryota</taxon>
        <taxon>Viridiplantae</taxon>
        <taxon>Streptophyta</taxon>
        <taxon>Embryophyta</taxon>
        <taxon>Tracheophyta</taxon>
        <taxon>Spermatophyta</taxon>
        <taxon>Magnoliopsida</taxon>
        <taxon>eudicotyledons</taxon>
        <taxon>Gunneridae</taxon>
        <taxon>Pentapetalae</taxon>
        <taxon>rosids</taxon>
        <taxon>fabids</taxon>
        <taxon>Malpighiales</taxon>
        <taxon>Linaceae</taxon>
        <taxon>Linum</taxon>
    </lineage>
</organism>
<dbReference type="PANTHER" id="PTHR10209:SF884">
    <property type="entry name" value="1-AMINOCYCLOPROPANE-1-CARBOXYLATE OXIDASE HOMOLOG 1-LIKE"/>
    <property type="match status" value="1"/>
</dbReference>
<sequence>MIHIRALRQLARFTMSLQNGDSFNHGIPESLQQRAIDGVGKFHEQDNEVKKEFYTRGETRKVKDVYNRIFKKVKKLGLTIFELISEALGLESKHLRSSAKANGLTSIPSLDP</sequence>
<dbReference type="PANTHER" id="PTHR10209">
    <property type="entry name" value="OXIDOREDUCTASE, 2OG-FE II OXYGENASE FAMILY PROTEIN"/>
    <property type="match status" value="1"/>
</dbReference>
<dbReference type="GO" id="GO:0046872">
    <property type="term" value="F:metal ion binding"/>
    <property type="evidence" value="ECO:0007669"/>
    <property type="project" value="UniProtKB-KW"/>
</dbReference>
<evidence type="ECO:0000313" key="4">
    <source>
        <dbReference type="EMBL" id="CAI0458041.1"/>
    </source>
</evidence>
<name>A0AAV0NHH6_9ROSI</name>
<reference evidence="4" key="1">
    <citation type="submission" date="2022-08" db="EMBL/GenBank/DDBJ databases">
        <authorList>
            <person name="Gutierrez-Valencia J."/>
        </authorList>
    </citation>
    <scope>NUCLEOTIDE SEQUENCE</scope>
</reference>
<evidence type="ECO:0000256" key="1">
    <source>
        <dbReference type="ARBA" id="ARBA00022723"/>
    </source>
</evidence>
<dbReference type="Proteomes" id="UP001154282">
    <property type="component" value="Unassembled WGS sequence"/>
</dbReference>
<dbReference type="EMBL" id="CAMGYJ010000008">
    <property type="protein sequence ID" value="CAI0458041.1"/>
    <property type="molecule type" value="Genomic_DNA"/>
</dbReference>
<comment type="caution">
    <text evidence="4">The sequence shown here is derived from an EMBL/GenBank/DDBJ whole genome shotgun (WGS) entry which is preliminary data.</text>
</comment>
<keyword evidence="2" id="KW-0560">Oxidoreductase</keyword>
<evidence type="ECO:0000256" key="3">
    <source>
        <dbReference type="ARBA" id="ARBA00023004"/>
    </source>
</evidence>
<accession>A0AAV0NHH6</accession>
<protein>
    <submittedName>
        <fullName evidence="4">Uncharacterized protein</fullName>
    </submittedName>
</protein>
<dbReference type="SUPFAM" id="SSF51197">
    <property type="entry name" value="Clavaminate synthase-like"/>
    <property type="match status" value="1"/>
</dbReference>
<proteinExistence type="predicted"/>
<keyword evidence="3" id="KW-0408">Iron</keyword>
<gene>
    <name evidence="4" type="ORF">LITE_LOCUS33361</name>
</gene>
<evidence type="ECO:0000313" key="5">
    <source>
        <dbReference type="Proteomes" id="UP001154282"/>
    </source>
</evidence>
<dbReference type="AlphaFoldDB" id="A0AAV0NHH6"/>
<dbReference type="GO" id="GO:0016491">
    <property type="term" value="F:oxidoreductase activity"/>
    <property type="evidence" value="ECO:0007669"/>
    <property type="project" value="UniProtKB-KW"/>
</dbReference>
<keyword evidence="5" id="KW-1185">Reference proteome</keyword>
<keyword evidence="1" id="KW-0479">Metal-binding</keyword>
<evidence type="ECO:0000256" key="2">
    <source>
        <dbReference type="ARBA" id="ARBA00023002"/>
    </source>
</evidence>